<keyword evidence="2 3" id="KW-0786">Thiamine pyrophosphate</keyword>
<protein>
    <recommendedName>
        <fullName evidence="10">Thiamine pyrophosphate-binding protein</fullName>
    </recommendedName>
</protein>
<keyword evidence="9" id="KW-1185">Reference proteome</keyword>
<dbReference type="SUPFAM" id="SSF52518">
    <property type="entry name" value="Thiamin diphosphate-binding fold (THDP-binding)"/>
    <property type="match status" value="2"/>
</dbReference>
<accession>A0A2J7Z2Z5</accession>
<dbReference type="PANTHER" id="PTHR18968:SF13">
    <property type="entry name" value="ACETOLACTATE SYNTHASE CATALYTIC SUBUNIT, MITOCHONDRIAL"/>
    <property type="match status" value="1"/>
</dbReference>
<feature type="compositionally biased region" description="Polar residues" evidence="4">
    <location>
        <begin position="1"/>
        <end position="10"/>
    </location>
</feature>
<dbReference type="Proteomes" id="UP000236520">
    <property type="component" value="Unassembled WGS sequence"/>
</dbReference>
<proteinExistence type="inferred from homology"/>
<dbReference type="GO" id="GO:0030976">
    <property type="term" value="F:thiamine pyrophosphate binding"/>
    <property type="evidence" value="ECO:0007669"/>
    <property type="project" value="InterPro"/>
</dbReference>
<dbReference type="Pfam" id="PF02776">
    <property type="entry name" value="TPP_enzyme_N"/>
    <property type="match status" value="1"/>
</dbReference>
<feature type="domain" description="Thiamine pyrophosphate enzyme central" evidence="5">
    <location>
        <begin position="219"/>
        <end position="359"/>
    </location>
</feature>
<dbReference type="Gene3D" id="3.40.50.1220">
    <property type="entry name" value="TPP-binding domain"/>
    <property type="match status" value="1"/>
</dbReference>
<name>A0A2J7Z2Z5_STRMQ</name>
<organism evidence="8 9">
    <name type="scientific">Streptomyces malaysiensis</name>
    <dbReference type="NCBI Taxonomy" id="92644"/>
    <lineage>
        <taxon>Bacteria</taxon>
        <taxon>Bacillati</taxon>
        <taxon>Actinomycetota</taxon>
        <taxon>Actinomycetes</taxon>
        <taxon>Kitasatosporales</taxon>
        <taxon>Streptomycetaceae</taxon>
        <taxon>Streptomyces</taxon>
        <taxon>Streptomyces violaceusniger group</taxon>
    </lineage>
</organism>
<dbReference type="InterPro" id="IPR029035">
    <property type="entry name" value="DHS-like_NAD/FAD-binding_dom"/>
</dbReference>
<dbReference type="PANTHER" id="PTHR18968">
    <property type="entry name" value="THIAMINE PYROPHOSPHATE ENZYMES"/>
    <property type="match status" value="1"/>
</dbReference>
<dbReference type="GO" id="GO:0009099">
    <property type="term" value="P:L-valine biosynthetic process"/>
    <property type="evidence" value="ECO:0007669"/>
    <property type="project" value="TreeGrafter"/>
</dbReference>
<dbReference type="InterPro" id="IPR012000">
    <property type="entry name" value="Thiamin_PyroP_enz_cen_dom"/>
</dbReference>
<reference evidence="8 9" key="1">
    <citation type="submission" date="2015-09" db="EMBL/GenBank/DDBJ databases">
        <title>Genome sequence, genome mining and natural product profiling of a biocontrol bacterium Streptomyces malaysiensis F913.</title>
        <authorList>
            <person name="Xu Y."/>
            <person name="Wei J."/>
            <person name="Xie J."/>
            <person name="Li T."/>
            <person name="Zhou Z."/>
        </authorList>
    </citation>
    <scope>NUCLEOTIDE SEQUENCE [LARGE SCALE GENOMIC DNA]</scope>
    <source>
        <strain evidence="8 9">F913</strain>
    </source>
</reference>
<dbReference type="RefSeq" id="WP_102933344.1">
    <property type="nucleotide sequence ID" value="NZ_LJIW01000001.1"/>
</dbReference>
<evidence type="ECO:0000259" key="6">
    <source>
        <dbReference type="Pfam" id="PF02775"/>
    </source>
</evidence>
<dbReference type="InterPro" id="IPR029061">
    <property type="entry name" value="THDP-binding"/>
</dbReference>
<evidence type="ECO:0000313" key="8">
    <source>
        <dbReference type="EMBL" id="PNG94645.1"/>
    </source>
</evidence>
<dbReference type="GO" id="GO:0005948">
    <property type="term" value="C:acetolactate synthase complex"/>
    <property type="evidence" value="ECO:0007669"/>
    <property type="project" value="TreeGrafter"/>
</dbReference>
<dbReference type="Pfam" id="PF02775">
    <property type="entry name" value="TPP_enzyme_C"/>
    <property type="match status" value="1"/>
</dbReference>
<dbReference type="Gene3D" id="3.40.50.970">
    <property type="match status" value="2"/>
</dbReference>
<evidence type="ECO:0000259" key="7">
    <source>
        <dbReference type="Pfam" id="PF02776"/>
    </source>
</evidence>
<dbReference type="AlphaFoldDB" id="A0A2J7Z2Z5"/>
<evidence type="ECO:0000256" key="2">
    <source>
        <dbReference type="ARBA" id="ARBA00023052"/>
    </source>
</evidence>
<evidence type="ECO:0000313" key="9">
    <source>
        <dbReference type="Proteomes" id="UP000236520"/>
    </source>
</evidence>
<dbReference type="SUPFAM" id="SSF52467">
    <property type="entry name" value="DHS-like NAD/FAD-binding domain"/>
    <property type="match status" value="1"/>
</dbReference>
<dbReference type="InterPro" id="IPR045229">
    <property type="entry name" value="TPP_enz"/>
</dbReference>
<dbReference type="GO" id="GO:0003984">
    <property type="term" value="F:acetolactate synthase activity"/>
    <property type="evidence" value="ECO:0007669"/>
    <property type="project" value="TreeGrafter"/>
</dbReference>
<evidence type="ECO:0000259" key="5">
    <source>
        <dbReference type="Pfam" id="PF00205"/>
    </source>
</evidence>
<gene>
    <name evidence="8" type="ORF">SMF913_10670</name>
</gene>
<evidence type="ECO:0000256" key="4">
    <source>
        <dbReference type="SAM" id="MobiDB-lite"/>
    </source>
</evidence>
<dbReference type="CDD" id="cd00568">
    <property type="entry name" value="TPP_enzymes"/>
    <property type="match status" value="1"/>
</dbReference>
<feature type="domain" description="Thiamine pyrophosphate enzyme N-terminal TPP-binding" evidence="7">
    <location>
        <begin position="29"/>
        <end position="146"/>
    </location>
</feature>
<dbReference type="InterPro" id="IPR012001">
    <property type="entry name" value="Thiamin_PyroP_enz_TPP-bd_dom"/>
</dbReference>
<sequence length="599" mass="62284">MTDLESTGHCTATAPADDVPRTGGTRPRRGADVLVDALIAGGVDTLFGVPGDTGVAFYDALYHRPEGIRHVLARDERHAGAMADAYARSGNRVGVVEVSSGGGTTYVVGGLGDAYASGVPVLLLTSDIHARSRGTGALTEIDQTALFSAVTKWTRVAESATEIPALLHEALYTAVSGRPAPVALIIPENVLDEPAEDITPVTGVPALPAVRTAADPTAVARAADALSRAERPTLLVGSGVHVSGAWDVLAELADALGAAVATTIHGKGALPDSSDWSLGVVGNNGGQPGANAAVRDADAVLLVGTRANATDTNSWTGPSRDPEGGATVIQIDIDADRAGRNFPDAIRLVGDAATVLGRLLTHITPVGADVRTERRARVRAARAGTDDSLTGAPATRADGQLLPADVVRTVNSVLGDGTLVVADPGTPTPNVAAFWRQTRAARSVLIPRGHGPMGYAIPAAVGVAMAHPGREVVSFTADGSFAMACGELETSVRLRLPIVHLQFTNHSLGWIKMLQHLYTGRRYFGVDPGTIDAVGVARACGMRAHRVRSLPELTRRLRSFHEDGGPLYLDIEVPHLIDHTPPVPAWDTGRAGTGERPVY</sequence>
<dbReference type="GO" id="GO:0009097">
    <property type="term" value="P:isoleucine biosynthetic process"/>
    <property type="evidence" value="ECO:0007669"/>
    <property type="project" value="TreeGrafter"/>
</dbReference>
<dbReference type="InterPro" id="IPR011766">
    <property type="entry name" value="TPP_enzyme_TPP-bd"/>
</dbReference>
<evidence type="ECO:0000256" key="3">
    <source>
        <dbReference type="RuleBase" id="RU362132"/>
    </source>
</evidence>
<feature type="region of interest" description="Disordered" evidence="4">
    <location>
        <begin position="1"/>
        <end position="28"/>
    </location>
</feature>
<dbReference type="CDD" id="cd07035">
    <property type="entry name" value="TPP_PYR_POX_like"/>
    <property type="match status" value="1"/>
</dbReference>
<dbReference type="GO" id="GO:0000287">
    <property type="term" value="F:magnesium ion binding"/>
    <property type="evidence" value="ECO:0007669"/>
    <property type="project" value="InterPro"/>
</dbReference>
<dbReference type="GO" id="GO:0050660">
    <property type="term" value="F:flavin adenine dinucleotide binding"/>
    <property type="evidence" value="ECO:0007669"/>
    <property type="project" value="TreeGrafter"/>
</dbReference>
<evidence type="ECO:0000256" key="1">
    <source>
        <dbReference type="ARBA" id="ARBA00007812"/>
    </source>
</evidence>
<evidence type="ECO:0008006" key="10">
    <source>
        <dbReference type="Google" id="ProtNLM"/>
    </source>
</evidence>
<dbReference type="EMBL" id="LJIW01000001">
    <property type="protein sequence ID" value="PNG94645.1"/>
    <property type="molecule type" value="Genomic_DNA"/>
</dbReference>
<feature type="domain" description="Thiamine pyrophosphate enzyme TPP-binding" evidence="6">
    <location>
        <begin position="425"/>
        <end position="571"/>
    </location>
</feature>
<comment type="similarity">
    <text evidence="1 3">Belongs to the TPP enzyme family.</text>
</comment>
<comment type="caution">
    <text evidence="8">The sequence shown here is derived from an EMBL/GenBank/DDBJ whole genome shotgun (WGS) entry which is preliminary data.</text>
</comment>
<dbReference type="Pfam" id="PF00205">
    <property type="entry name" value="TPP_enzyme_M"/>
    <property type="match status" value="1"/>
</dbReference>